<dbReference type="GO" id="GO:0004803">
    <property type="term" value="F:transposase activity"/>
    <property type="evidence" value="ECO:0007669"/>
    <property type="project" value="InterPro"/>
</dbReference>
<dbReference type="Pfam" id="PF02371">
    <property type="entry name" value="Transposase_20"/>
    <property type="match status" value="1"/>
</dbReference>
<dbReference type="GO" id="GO:0006313">
    <property type="term" value="P:DNA transposition"/>
    <property type="evidence" value="ECO:0007669"/>
    <property type="project" value="InterPro"/>
</dbReference>
<feature type="domain" description="Transposase IS116/IS110/IS902 C-terminal" evidence="2">
    <location>
        <begin position="210"/>
        <end position="286"/>
    </location>
</feature>
<reference evidence="3 4" key="1">
    <citation type="submission" date="2013-03" db="EMBL/GenBank/DDBJ databases">
        <authorList>
            <person name="Fiebig A."/>
            <person name="Goeker M."/>
            <person name="Klenk H.-P.P."/>
        </authorList>
    </citation>
    <scope>NUCLEOTIDE SEQUENCE [LARGE SCALE GENOMIC DNA]</scope>
    <source>
        <strain evidence="3 4">DSM 17492</strain>
    </source>
</reference>
<accession>A0A017H9L3</accession>
<dbReference type="EMBL" id="APGJ01000007">
    <property type="protein sequence ID" value="EYD70853.1"/>
    <property type="molecule type" value="Genomic_DNA"/>
</dbReference>
<keyword evidence="4" id="KW-1185">Reference proteome</keyword>
<sequence length="337" mass="37386">MEQPITVGVDLAKSVFQLHGVDAEGAVVLRRQLRRSQVLAFFQNLPPCLVGMEACAGSHHWARALGRFGHDVRLMPPSYVKPYVRRGKTDRADAVAICEAVTRPSMRFVPVKSEETQALLLCHKAREFLVRQLTQVTNAIRAHLGEFGIVVAKGVHNIGRLLEAGDRADLPASARQPLRLLAEQFFQTQEKIGELTREIRREAEASAPAKRLQTIPGVGLITATALVATLPDVMGFRTSRDLSAWLGLTPKPHSSGGKERLGRISKMGNRYLRRLLYLGAMGVITSRRRGQPGEDWLWRILQRKTAKQAAIALANRMARIVWALLRNGTEYEAARAA</sequence>
<comment type="caution">
    <text evidence="3">The sequence shown here is derived from an EMBL/GenBank/DDBJ whole genome shotgun (WGS) entry which is preliminary data.</text>
</comment>
<dbReference type="PATRIC" id="fig|1122180.6.peg.2478"/>
<dbReference type="STRING" id="1122180.Lokhon_02497"/>
<dbReference type="RefSeq" id="WP_017929732.1">
    <property type="nucleotide sequence ID" value="NZ_KB823003.1"/>
</dbReference>
<dbReference type="NCBIfam" id="NF033542">
    <property type="entry name" value="transpos_IS110"/>
    <property type="match status" value="1"/>
</dbReference>
<dbReference type="InterPro" id="IPR047650">
    <property type="entry name" value="Transpos_IS110"/>
</dbReference>
<dbReference type="AlphaFoldDB" id="A0A017H9L3"/>
<protein>
    <submittedName>
        <fullName evidence="3">Mobile element protein</fullName>
    </submittedName>
</protein>
<dbReference type="PANTHER" id="PTHR33055">
    <property type="entry name" value="TRANSPOSASE FOR INSERTION SEQUENCE ELEMENT IS1111A"/>
    <property type="match status" value="1"/>
</dbReference>
<gene>
    <name evidence="3" type="ORF">Lokhon_02497</name>
</gene>
<evidence type="ECO:0000259" key="2">
    <source>
        <dbReference type="Pfam" id="PF02371"/>
    </source>
</evidence>
<evidence type="ECO:0000259" key="1">
    <source>
        <dbReference type="Pfam" id="PF01548"/>
    </source>
</evidence>
<name>A0A017H9L3_9RHOB</name>
<dbReference type="InterPro" id="IPR002525">
    <property type="entry name" value="Transp_IS110-like_N"/>
</dbReference>
<proteinExistence type="predicted"/>
<dbReference type="HOGENOM" id="CLU_036902_3_1_5"/>
<dbReference type="PANTHER" id="PTHR33055:SF3">
    <property type="entry name" value="PUTATIVE TRANSPOSASE FOR IS117-RELATED"/>
    <property type="match status" value="1"/>
</dbReference>
<feature type="domain" description="Transposase IS110-like N-terminal" evidence="1">
    <location>
        <begin position="7"/>
        <end position="146"/>
    </location>
</feature>
<organism evidence="3 4">
    <name type="scientific">Limimaricola hongkongensis DSM 17492</name>
    <dbReference type="NCBI Taxonomy" id="1122180"/>
    <lineage>
        <taxon>Bacteria</taxon>
        <taxon>Pseudomonadati</taxon>
        <taxon>Pseudomonadota</taxon>
        <taxon>Alphaproteobacteria</taxon>
        <taxon>Rhodobacterales</taxon>
        <taxon>Paracoccaceae</taxon>
        <taxon>Limimaricola</taxon>
    </lineage>
</organism>
<dbReference type="GO" id="GO:0003677">
    <property type="term" value="F:DNA binding"/>
    <property type="evidence" value="ECO:0007669"/>
    <property type="project" value="InterPro"/>
</dbReference>
<evidence type="ECO:0000313" key="4">
    <source>
        <dbReference type="Proteomes" id="UP000025047"/>
    </source>
</evidence>
<dbReference type="Proteomes" id="UP000025047">
    <property type="component" value="Unassembled WGS sequence"/>
</dbReference>
<dbReference type="eggNOG" id="COG3547">
    <property type="taxonomic scope" value="Bacteria"/>
</dbReference>
<dbReference type="InterPro" id="IPR003346">
    <property type="entry name" value="Transposase_20"/>
</dbReference>
<dbReference type="OrthoDB" id="8261795at2"/>
<evidence type="ECO:0000313" key="3">
    <source>
        <dbReference type="EMBL" id="EYD70853.1"/>
    </source>
</evidence>
<dbReference type="Pfam" id="PF01548">
    <property type="entry name" value="DEDD_Tnp_IS110"/>
    <property type="match status" value="1"/>
</dbReference>